<evidence type="ECO:0000256" key="2">
    <source>
        <dbReference type="ARBA" id="ARBA00022801"/>
    </source>
</evidence>
<evidence type="ECO:0000313" key="6">
    <source>
        <dbReference type="EMBL" id="UYH52122.1"/>
    </source>
</evidence>
<comment type="similarity">
    <text evidence="4">Belongs to the helicase family. DinG subfamily.</text>
</comment>
<dbReference type="InterPro" id="IPR027417">
    <property type="entry name" value="P-loop_NTPase"/>
</dbReference>
<keyword evidence="1" id="KW-0547">Nucleotide-binding</keyword>
<sequence>MKHCWARGASYATVSPMSQPSPAFLKHGPAFLITLDGASLLTQDGKLLALSLAEARDLWARAPSPIVINGAVTVRRLGLRAVVPPYPWRDVLELFLFIHPTTSIAPTLKGVCDALDIPLEEGTDARILLTITARLEEQLASLLQSPGRREIGGLMQVLHRHHWPWRHDLQHLLGDVALSTVEDTLPLKIWRRLPKWEDEAPPPPAGARPVSRDAALDRLADIIGKDAETRPAQRDFTSVACEAFQPREAPGMPELVLAEAGTGTGKTAGYLAPASVWAEKNGGTVWVSTYTRHLQKQIERELHALFPDRVTRRRKIVIRKGRENYLCLLNYEDSVNVFAARPDRSAAPMGILLALVARWASMTEDGDLIGGDLPGWFFDFYDRATLLSMADRRGECIYSACPHYQSCFVEHSIRRAKSAEIVVANHALVMAQSAWALHDEETLPDEDQPPTHYVFDEGHHLPDAADSAFSVALSGLEASELRRWLLGAEGGRSRARGLRRRLEDLIAQDASLERHIMHVITAAQALPSPGWLDRLQTEPQAPIEAAEATELSLEVNPSEAFLQTLHQQLRARTQLHPRQDQLECDLQPIDPRLDLLAPRLREALCALKKPLERLVGAFMAQLSDPDDILEAPQRIRLEAAARALKRRAIFRLDAWIDLLTAITPEKAPSDDDRFIDIIRSEAISHRRFSGTRFDIGIHRHWRDPTIPYATVMQASAHGILVTSATLRDQPGMTEMSEHDVSGNDPPRHDISLAGRAARPSDAEASWRAAEHMMGASHFLKPAMRAAMMSPYDYRTQTRAYIVTDVSHREIAQLAAAFEALFTASRGGALGLFTAISRLRSVYKYLAPRLEKLRLPLFAQHVDQMDNATLVDIFRTEIDSCLLGTDAMRDGIDIKGNALRLVVFEKTPWPRPDILHRERRRHAVETGLDDYDDRLTRMRIRQGFGRLIRSSADKGVFVTLDRQFPSRLLSAFPEGVVVERLGLRDVTTRISDFLAEATD</sequence>
<dbReference type="SUPFAM" id="SSF52540">
    <property type="entry name" value="P-loop containing nucleoside triphosphate hydrolases"/>
    <property type="match status" value="2"/>
</dbReference>
<protein>
    <submittedName>
        <fullName evidence="6">ATP-dependent DNA helicase</fullName>
    </submittedName>
</protein>
<dbReference type="SMART" id="SM00491">
    <property type="entry name" value="HELICc2"/>
    <property type="match status" value="1"/>
</dbReference>
<keyword evidence="6" id="KW-0347">Helicase</keyword>
<keyword evidence="7" id="KW-1185">Reference proteome</keyword>
<gene>
    <name evidence="6" type="ORF">N5W20_04520</name>
</gene>
<dbReference type="InterPro" id="IPR014013">
    <property type="entry name" value="Helic_SF1/SF2_ATP-bd_DinG/Rad3"/>
</dbReference>
<proteinExistence type="inferred from homology"/>
<dbReference type="RefSeq" id="WP_319807718.1">
    <property type="nucleotide sequence ID" value="NZ_CP107052.1"/>
</dbReference>
<keyword evidence="2" id="KW-0378">Hydrolase</keyword>
<name>A0ABY6GLC5_9PROT</name>
<evidence type="ECO:0000259" key="5">
    <source>
        <dbReference type="PROSITE" id="PS51193"/>
    </source>
</evidence>
<reference evidence="6" key="1">
    <citation type="submission" date="2022-10" db="EMBL/GenBank/DDBJ databases">
        <title>Candidatus Kirkpatrella diaphorinas gen. nov., sp. nov., an uncultured endosymbiont identified in a population of Diaphorina citri from Hawaii.</title>
        <authorList>
            <person name="Henry E.M."/>
            <person name="Carlson C.R."/>
            <person name="Kuo Y.-W."/>
        </authorList>
    </citation>
    <scope>NUCLEOTIDE SEQUENCE</scope>
    <source>
        <strain evidence="6">CADCRV1</strain>
    </source>
</reference>
<accession>A0ABY6GLC5</accession>
<dbReference type="Gene3D" id="3.40.50.300">
    <property type="entry name" value="P-loop containing nucleotide triphosphate hydrolases"/>
    <property type="match status" value="2"/>
</dbReference>
<organism evidence="6 7">
    <name type="scientific">Candidatus Kirkpatrickella diaphorinae</name>
    <dbReference type="NCBI Taxonomy" id="2984322"/>
    <lineage>
        <taxon>Bacteria</taxon>
        <taxon>Pseudomonadati</taxon>
        <taxon>Pseudomonadota</taxon>
        <taxon>Alphaproteobacteria</taxon>
        <taxon>Acetobacterales</taxon>
        <taxon>Acetobacteraceae</taxon>
        <taxon>Candidatus Kirkpatrickella</taxon>
    </lineage>
</organism>
<dbReference type="GO" id="GO:0004386">
    <property type="term" value="F:helicase activity"/>
    <property type="evidence" value="ECO:0007669"/>
    <property type="project" value="UniProtKB-KW"/>
</dbReference>
<keyword evidence="3" id="KW-0067">ATP-binding</keyword>
<feature type="domain" description="Helicase ATP-binding" evidence="5">
    <location>
        <begin position="219"/>
        <end position="505"/>
    </location>
</feature>
<evidence type="ECO:0000256" key="1">
    <source>
        <dbReference type="ARBA" id="ARBA00022741"/>
    </source>
</evidence>
<evidence type="ECO:0000313" key="7">
    <source>
        <dbReference type="Proteomes" id="UP001163831"/>
    </source>
</evidence>
<dbReference type="EMBL" id="CP107052">
    <property type="protein sequence ID" value="UYH52122.1"/>
    <property type="molecule type" value="Genomic_DNA"/>
</dbReference>
<dbReference type="Pfam" id="PF13307">
    <property type="entry name" value="Helicase_C_2"/>
    <property type="match status" value="1"/>
</dbReference>
<evidence type="ECO:0000256" key="3">
    <source>
        <dbReference type="ARBA" id="ARBA00022840"/>
    </source>
</evidence>
<dbReference type="InterPro" id="IPR045028">
    <property type="entry name" value="DinG/Rad3-like"/>
</dbReference>
<dbReference type="PROSITE" id="PS51193">
    <property type="entry name" value="HELICASE_ATP_BIND_2"/>
    <property type="match status" value="1"/>
</dbReference>
<evidence type="ECO:0000256" key="4">
    <source>
        <dbReference type="ARBA" id="ARBA00038058"/>
    </source>
</evidence>
<dbReference type="PANTHER" id="PTHR11472">
    <property type="entry name" value="DNA REPAIR DEAD HELICASE RAD3/XP-D SUBFAMILY MEMBER"/>
    <property type="match status" value="1"/>
</dbReference>
<dbReference type="PANTHER" id="PTHR11472:SF34">
    <property type="entry name" value="REGULATOR OF TELOMERE ELONGATION HELICASE 1"/>
    <property type="match status" value="1"/>
</dbReference>
<dbReference type="Proteomes" id="UP001163831">
    <property type="component" value="Chromosome"/>
</dbReference>
<dbReference type="InterPro" id="IPR006555">
    <property type="entry name" value="ATP-dep_Helicase_C"/>
</dbReference>